<gene>
    <name evidence="1" type="ORF">AAF712_013179</name>
</gene>
<name>A0ABR2ZEQ3_9AGAR</name>
<dbReference type="EMBL" id="JBBXMP010000195">
    <property type="protein sequence ID" value="KAL0060056.1"/>
    <property type="molecule type" value="Genomic_DNA"/>
</dbReference>
<dbReference type="Proteomes" id="UP001437256">
    <property type="component" value="Unassembled WGS sequence"/>
</dbReference>
<comment type="caution">
    <text evidence="1">The sequence shown here is derived from an EMBL/GenBank/DDBJ whole genome shotgun (WGS) entry which is preliminary data.</text>
</comment>
<organism evidence="1 2">
    <name type="scientific">Marasmius tenuissimus</name>
    <dbReference type="NCBI Taxonomy" id="585030"/>
    <lineage>
        <taxon>Eukaryota</taxon>
        <taxon>Fungi</taxon>
        <taxon>Dikarya</taxon>
        <taxon>Basidiomycota</taxon>
        <taxon>Agaricomycotina</taxon>
        <taxon>Agaricomycetes</taxon>
        <taxon>Agaricomycetidae</taxon>
        <taxon>Agaricales</taxon>
        <taxon>Marasmiineae</taxon>
        <taxon>Marasmiaceae</taxon>
        <taxon>Marasmius</taxon>
    </lineage>
</organism>
<protein>
    <submittedName>
        <fullName evidence="1">Uncharacterized protein</fullName>
    </submittedName>
</protein>
<evidence type="ECO:0000313" key="2">
    <source>
        <dbReference type="Proteomes" id="UP001437256"/>
    </source>
</evidence>
<accession>A0ABR2ZEQ3</accession>
<evidence type="ECO:0000313" key="1">
    <source>
        <dbReference type="EMBL" id="KAL0060056.1"/>
    </source>
</evidence>
<reference evidence="1 2" key="1">
    <citation type="submission" date="2024-05" db="EMBL/GenBank/DDBJ databases">
        <title>A draft genome resource for the thread blight pathogen Marasmius tenuissimus strain MS-2.</title>
        <authorList>
            <person name="Yulfo-Soto G.E."/>
            <person name="Baruah I.K."/>
            <person name="Amoako-Attah I."/>
            <person name="Bukari Y."/>
            <person name="Meinhardt L.W."/>
            <person name="Bailey B.A."/>
            <person name="Cohen S.P."/>
        </authorList>
    </citation>
    <scope>NUCLEOTIDE SEQUENCE [LARGE SCALE GENOMIC DNA]</scope>
    <source>
        <strain evidence="1 2">MS-2</strain>
    </source>
</reference>
<proteinExistence type="predicted"/>
<keyword evidence="2" id="KW-1185">Reference proteome</keyword>
<sequence length="404" mass="45101">MEPVNDFELFRDWNSFAPSMKGYVEPKGCPQGPLDLKSSFSDAADRIEEVYAKVVAVRSVEDPVNPGIVIAGGDLLRLPLEKRVIQEIEALDGAQCNSRSTMFEASKTRTKPQLDSFTVISGEGDGGEGVHIGKAFHGSSAGIVHILILPTDAPATTVTVSHSSKFVDTAIEGDSRFKMTSFVTYAGYDNLSIATPRGGSVSVLIYHFHPPDLPHSVPSYWVSGIIPEIRDFFAEWRYSLLDDPDSQTPKVFLHYLNSHHVNNVSKLDDGGTKLVAHLVSPAKAYGFSWFLGHARHETSCDHKVMHGYKEYVEVEEDYRKVRNWDIVEDNKRVRLYWEKIIGPEGDVAKGEARDIISQVEKAWEADNVDLEDQIMVDCHVKKTVECKDDSVSFPNLQRVVNLTY</sequence>